<evidence type="ECO:0000313" key="6">
    <source>
        <dbReference type="Proteomes" id="UP001595548"/>
    </source>
</evidence>
<evidence type="ECO:0000259" key="2">
    <source>
        <dbReference type="Pfam" id="PF06744"/>
    </source>
</evidence>
<dbReference type="InterPro" id="IPR053156">
    <property type="entry name" value="T6SS_TssM-like"/>
</dbReference>
<feature type="domain" description="Type VI secretion system component TssM1 N-terminal" evidence="4">
    <location>
        <begin position="202"/>
        <end position="459"/>
    </location>
</feature>
<dbReference type="RefSeq" id="WP_382413859.1">
    <property type="nucleotide sequence ID" value="NZ_AP031500.1"/>
</dbReference>
<feature type="transmembrane region" description="Helical" evidence="1">
    <location>
        <begin position="12"/>
        <end position="35"/>
    </location>
</feature>
<organism evidence="5 6">
    <name type="scientific">Gilvimarinus japonicus</name>
    <dbReference type="NCBI Taxonomy" id="1796469"/>
    <lineage>
        <taxon>Bacteria</taxon>
        <taxon>Pseudomonadati</taxon>
        <taxon>Pseudomonadota</taxon>
        <taxon>Gammaproteobacteria</taxon>
        <taxon>Cellvibrionales</taxon>
        <taxon>Cellvibrionaceae</taxon>
        <taxon>Gilvimarinus</taxon>
    </lineage>
</organism>
<gene>
    <name evidence="5" type="primary">tssM</name>
    <name evidence="5" type="ORF">ACFOEB_01440</name>
</gene>
<keyword evidence="6" id="KW-1185">Reference proteome</keyword>
<dbReference type="InterPro" id="IPR027417">
    <property type="entry name" value="P-loop_NTPase"/>
</dbReference>
<evidence type="ECO:0000256" key="1">
    <source>
        <dbReference type="SAM" id="Phobius"/>
    </source>
</evidence>
<evidence type="ECO:0000259" key="4">
    <source>
        <dbReference type="Pfam" id="PF14331"/>
    </source>
</evidence>
<evidence type="ECO:0000313" key="5">
    <source>
        <dbReference type="EMBL" id="MFC3153854.1"/>
    </source>
</evidence>
<accession>A0ABV7HJ12</accession>
<dbReference type="InterPro" id="IPR025743">
    <property type="entry name" value="TssM1_N"/>
</dbReference>
<dbReference type="NCBIfam" id="TIGR03348">
    <property type="entry name" value="VI_IcmF"/>
    <property type="match status" value="1"/>
</dbReference>
<reference evidence="6" key="1">
    <citation type="journal article" date="2019" name="Int. J. Syst. Evol. Microbiol.">
        <title>The Global Catalogue of Microorganisms (GCM) 10K type strain sequencing project: providing services to taxonomists for standard genome sequencing and annotation.</title>
        <authorList>
            <consortium name="The Broad Institute Genomics Platform"/>
            <consortium name="The Broad Institute Genome Sequencing Center for Infectious Disease"/>
            <person name="Wu L."/>
            <person name="Ma J."/>
        </authorList>
    </citation>
    <scope>NUCLEOTIDE SEQUENCE [LARGE SCALE GENOMIC DNA]</scope>
    <source>
        <strain evidence="6">KCTC 52141</strain>
    </source>
</reference>
<keyword evidence="1" id="KW-0812">Transmembrane</keyword>
<feature type="domain" description="IcmF-related" evidence="3">
    <location>
        <begin position="511"/>
        <end position="820"/>
    </location>
</feature>
<dbReference type="EMBL" id="JBHRTL010000001">
    <property type="protein sequence ID" value="MFC3153854.1"/>
    <property type="molecule type" value="Genomic_DNA"/>
</dbReference>
<dbReference type="Proteomes" id="UP001595548">
    <property type="component" value="Unassembled WGS sequence"/>
</dbReference>
<feature type="transmembrane region" description="Helical" evidence="1">
    <location>
        <begin position="450"/>
        <end position="472"/>
    </location>
</feature>
<proteinExistence type="predicted"/>
<name>A0ABV7HJ12_9GAMM</name>
<keyword evidence="1" id="KW-1133">Transmembrane helix</keyword>
<dbReference type="SUPFAM" id="SSF52540">
    <property type="entry name" value="P-loop containing nucleoside triphosphate hydrolases"/>
    <property type="match status" value="1"/>
</dbReference>
<dbReference type="Pfam" id="PF14331">
    <property type="entry name" value="IcmF-related_N"/>
    <property type="match status" value="1"/>
</dbReference>
<keyword evidence="1" id="KW-0472">Membrane</keyword>
<dbReference type="Pfam" id="PF06761">
    <property type="entry name" value="IcmF-related"/>
    <property type="match status" value="1"/>
</dbReference>
<dbReference type="InterPro" id="IPR010623">
    <property type="entry name" value="IcmF_C"/>
</dbReference>
<dbReference type="Pfam" id="PF06744">
    <property type="entry name" value="IcmF_C"/>
    <property type="match status" value="1"/>
</dbReference>
<dbReference type="InterPro" id="IPR017731">
    <property type="entry name" value="TssM1-like"/>
</dbReference>
<feature type="domain" description="Type VI secretion system IcmF C-terminal" evidence="2">
    <location>
        <begin position="1062"/>
        <end position="1167"/>
    </location>
</feature>
<dbReference type="PANTHER" id="PTHR36153">
    <property type="entry name" value="INNER MEMBRANE PROTEIN-RELATED"/>
    <property type="match status" value="1"/>
</dbReference>
<feature type="transmembrane region" description="Helical" evidence="1">
    <location>
        <begin position="47"/>
        <end position="68"/>
    </location>
</feature>
<dbReference type="PANTHER" id="PTHR36153:SF1">
    <property type="entry name" value="TYPE VI SECRETION SYSTEM COMPONENT TSSM1"/>
    <property type="match status" value="1"/>
</dbReference>
<protein>
    <submittedName>
        <fullName evidence="5">Type VI secretion system membrane subunit TssM</fullName>
    </submittedName>
</protein>
<sequence>MITRFFRFLCSRTFWVIVGIVAVILFIWFAGPLFAFSGWRPLSSTTVRWWCIGLLLAYFIIKLLIGFYRSKNINDKLLASMAKLKPEGSPGETEPYSDLQRNFGSALEHIKTLSFGRHNGLFSRFKRKYVYQLPWYVFIGAPGSGKTTALVNSGLRFPLLDVLGKESVKGVDGTRNCDWWFTEDAVFLDTAGRYTTQDSSAEADKQEWHGFLGLLRKFRPKQPLNGAIVTLSVADLLVADDKACEQQARQIRSRLADLTESLGVNFPVYVLLTKADLLGGFSDYFAGLSKEEREQVWGFTLPETQGGASVDSDILAREMLALSTRLFDGLPTLMLQEHDITRRAHAYAFAQNFANALPLARQVIEQVFYGSVLTNINFRGVYFASGTQEGTPFDRVLGALSRRVGVSSSININKNAASGKSYFIKDLINKVVLPEAHLAGRNRREERKELFWSVAGHLCVAGLLFVIGGLWFQSYGKNKEYVEYVADKNLALSKKMDSLSSLDPSRALEYLPVLDELLVMADGRNFSAEDPPLTVTLGLYQGEKLSAASDYVYRDALDRTLLPLVSKRLAFLLESSGEHDLGFSYQALKAYLMLWDTEHYDGEELLAFVSDDFQENLPGGVSPRIRESLNVHLANLLHESVVEPGPINAQLVERKRQLLGRSAFSQRAYIQAKGQLLGTVGTGFSFSSAAGPKSAFVFRRESGLPLSAGISELYTNHGYHKLFLPALSDVVPSMASEDSWVLGAYSTFGEGKPDLLTLAEQERAVKRLYLHEYVVQWEDYLADLRLVETHSMPETIEVARILSSVDSPLIQLLQAAVHEVNLGNTFSDAEVSVVKQAVRRAGVAVSTLERNLDGLATGLDGSEVLERIVDDRFKGITQLVSGQGGGSSSIDALLRMFNEVYISLSNTDYSIRSGSTSLGQSDAITQIRSEAARFPSPVRPVLEGLTLEGKRQAEGGIRSTLSDELNRSVGDFCRVAIRGRYPFDQHSTRDVTMADFSRMFAPSGMMDKFFNQHLRQMTDTTGRAWILRASTEDYVPIGAFQQAAKIRDVFFPQGASAPEISFDFKVLEMDAQIKQLTLDFDGQVFHYSHGPQLSRSVTWPGPRGGNQIRLELDGVEPSRRAFKVAGPWALMRLFQSSDNRSDISPEAFTSTVLVNGYKVVFEVTASSVNNPFYLAALDRFSCPSRI</sequence>
<comment type="caution">
    <text evidence="5">The sequence shown here is derived from an EMBL/GenBank/DDBJ whole genome shotgun (WGS) entry which is preliminary data.</text>
</comment>
<dbReference type="InterPro" id="IPR009612">
    <property type="entry name" value="IcmF-rel"/>
</dbReference>
<evidence type="ECO:0000259" key="3">
    <source>
        <dbReference type="Pfam" id="PF06761"/>
    </source>
</evidence>